<feature type="transmembrane region" description="Helical" evidence="1">
    <location>
        <begin position="101"/>
        <end position="129"/>
    </location>
</feature>
<sequence length="169" mass="19065">MKKRTILLLLLLAVIAFGAMHIVGMFVGFGGRMIGAPMMEMPHHHGPFGGHHFHHGPRGGMMHPGRMMIFGWFPLLIQLTMIIIGWIIWKTANSGWKWVGLGVMGAGLVALLPKILLIPLALFAAYVLYKKKKQESFSSTLAEEWTLSTAPTMKRDFLDEWEKKIQKEE</sequence>
<name>A0A4V6NGF1_9BACL</name>
<keyword evidence="1" id="KW-1133">Transmembrane helix</keyword>
<dbReference type="OrthoDB" id="2970935at2"/>
<comment type="caution">
    <text evidence="2">The sequence shown here is derived from an EMBL/GenBank/DDBJ whole genome shotgun (WGS) entry which is preliminary data.</text>
</comment>
<feature type="transmembrane region" description="Helical" evidence="1">
    <location>
        <begin position="6"/>
        <end position="29"/>
    </location>
</feature>
<keyword evidence="3" id="KW-1185">Reference proteome</keyword>
<dbReference type="AlphaFoldDB" id="A0A4V6NGF1"/>
<evidence type="ECO:0000313" key="2">
    <source>
        <dbReference type="EMBL" id="TCL45023.1"/>
    </source>
</evidence>
<gene>
    <name evidence="2" type="ORF">EDD69_12124</name>
</gene>
<proteinExistence type="predicted"/>
<keyword evidence="1" id="KW-0812">Transmembrane</keyword>
<protein>
    <submittedName>
        <fullName evidence="2">Uncharacterized protein</fullName>
    </submittedName>
</protein>
<dbReference type="EMBL" id="SLUL01000021">
    <property type="protein sequence ID" value="TCL45023.1"/>
    <property type="molecule type" value="Genomic_DNA"/>
</dbReference>
<dbReference type="Proteomes" id="UP000295658">
    <property type="component" value="Unassembled WGS sequence"/>
</dbReference>
<dbReference type="RefSeq" id="WP_132949557.1">
    <property type="nucleotide sequence ID" value="NZ_SLUL01000021.1"/>
</dbReference>
<reference evidence="2 3" key="1">
    <citation type="submission" date="2019-03" db="EMBL/GenBank/DDBJ databases">
        <title>Genomic Encyclopedia of Type Strains, Phase IV (KMG-IV): sequencing the most valuable type-strain genomes for metagenomic binning, comparative biology and taxonomic classification.</title>
        <authorList>
            <person name="Goeker M."/>
        </authorList>
    </citation>
    <scope>NUCLEOTIDE SEQUENCE [LARGE SCALE GENOMIC DNA]</scope>
    <source>
        <strain evidence="2 3">DSM 24979</strain>
    </source>
</reference>
<organism evidence="2 3">
    <name type="scientific">Thermolongibacillus altinsuensis</name>
    <dbReference type="NCBI Taxonomy" id="575256"/>
    <lineage>
        <taxon>Bacteria</taxon>
        <taxon>Bacillati</taxon>
        <taxon>Bacillota</taxon>
        <taxon>Bacilli</taxon>
        <taxon>Bacillales</taxon>
        <taxon>Anoxybacillaceae</taxon>
        <taxon>Thermolongibacillus</taxon>
    </lineage>
</organism>
<evidence type="ECO:0000313" key="3">
    <source>
        <dbReference type="Proteomes" id="UP000295658"/>
    </source>
</evidence>
<keyword evidence="1" id="KW-0472">Membrane</keyword>
<evidence type="ECO:0000256" key="1">
    <source>
        <dbReference type="SAM" id="Phobius"/>
    </source>
</evidence>
<feature type="transmembrane region" description="Helical" evidence="1">
    <location>
        <begin position="68"/>
        <end position="89"/>
    </location>
</feature>
<accession>A0A4V6NGF1</accession>